<dbReference type="PROSITE" id="PS51123">
    <property type="entry name" value="OMPA_2"/>
    <property type="match status" value="1"/>
</dbReference>
<evidence type="ECO:0000313" key="14">
    <source>
        <dbReference type="EMBL" id="KXU81544.1"/>
    </source>
</evidence>
<gene>
    <name evidence="14" type="ORF">LCR_07540</name>
</gene>
<sequence length="316" mass="34899">MKNKAFVITMLTLTHLSTAQAVTPYSGVRLGWSYYQDGCEAWATGCNRDALGAGLFGGVEVNDWLALEAGYTWLGKAKGEYRAGNVEGTMQSADFSTKLTYPLAERLDLYGRIGATHWWGKVEGDNYHQSDRGWDALFATGVEYALSERWRARLEYQYIDGLGSDLLGQSDHHLTSLGIVYRFAADPAPVIAVVPPEVSPPPEKVQLAPLSAETLFAFDSARLRDPTPLQPLLERLQQAEKSRLVIVGHTDNRGADAYNQRLSQQRADAVVRWLTEQGIAPSRLDAQGAGELQPVASNETTVGRALNRRVELHWQP</sequence>
<name>A0A175VL99_AEREN</name>
<evidence type="ECO:0000256" key="6">
    <source>
        <dbReference type="ARBA" id="ARBA00023065"/>
    </source>
</evidence>
<feature type="chain" id="PRO_5008043033" description="OmpA-like domain-containing protein" evidence="12">
    <location>
        <begin position="22"/>
        <end position="316"/>
    </location>
</feature>
<dbReference type="GO" id="GO:0046930">
    <property type="term" value="C:pore complex"/>
    <property type="evidence" value="ECO:0007669"/>
    <property type="project" value="UniProtKB-KW"/>
</dbReference>
<dbReference type="GO" id="GO:0009279">
    <property type="term" value="C:cell outer membrane"/>
    <property type="evidence" value="ECO:0007669"/>
    <property type="project" value="UniProtKB-SubCell"/>
</dbReference>
<evidence type="ECO:0000256" key="4">
    <source>
        <dbReference type="ARBA" id="ARBA00022452"/>
    </source>
</evidence>
<dbReference type="PANTHER" id="PTHR30329">
    <property type="entry name" value="STATOR ELEMENT OF FLAGELLAR MOTOR COMPLEX"/>
    <property type="match status" value="1"/>
</dbReference>
<dbReference type="PRINTS" id="PR01021">
    <property type="entry name" value="OMPADOMAIN"/>
</dbReference>
<feature type="signal peptide" evidence="12">
    <location>
        <begin position="1"/>
        <end position="21"/>
    </location>
</feature>
<evidence type="ECO:0000256" key="2">
    <source>
        <dbReference type="ARBA" id="ARBA00005710"/>
    </source>
</evidence>
<dbReference type="CDD" id="cd07185">
    <property type="entry name" value="OmpA_C-like"/>
    <property type="match status" value="1"/>
</dbReference>
<evidence type="ECO:0000256" key="12">
    <source>
        <dbReference type="SAM" id="SignalP"/>
    </source>
</evidence>
<dbReference type="SUPFAM" id="SSF56925">
    <property type="entry name" value="OMPA-like"/>
    <property type="match status" value="1"/>
</dbReference>
<dbReference type="InterPro" id="IPR002368">
    <property type="entry name" value="OmpA"/>
</dbReference>
<keyword evidence="8 11" id="KW-0472">Membrane</keyword>
<evidence type="ECO:0000256" key="3">
    <source>
        <dbReference type="ARBA" id="ARBA00022448"/>
    </source>
</evidence>
<evidence type="ECO:0000256" key="9">
    <source>
        <dbReference type="ARBA" id="ARBA00023157"/>
    </source>
</evidence>
<keyword evidence="5" id="KW-0812">Transmembrane</keyword>
<reference evidence="14 15" key="1">
    <citation type="submission" date="2016-02" db="EMBL/GenBank/DDBJ databases">
        <title>Draft genome sequence of Aeromonas trota strain 1999lcr isolated from cerebrospinal fluid (CSF).</title>
        <authorList>
            <person name="Dallagassa C.B."/>
            <person name="Prediger K.C."/>
            <person name="Weiss V.A."/>
            <person name="Assis F.E."/>
            <person name="Baura V."/>
            <person name="Cruz L.M."/>
            <person name="Souza E.M."/>
            <person name="Pedrosa F.O."/>
            <person name="Fadel-Picheth C.M."/>
        </authorList>
    </citation>
    <scope>NUCLEOTIDE SEQUENCE [LARGE SCALE GENOMIC DNA]</scope>
    <source>
        <strain evidence="14 15">1999lcr</strain>
    </source>
</reference>
<accession>A0A175VL99</accession>
<dbReference type="Proteomes" id="UP000078435">
    <property type="component" value="Unassembled WGS sequence"/>
</dbReference>
<proteinExistence type="inferred from homology"/>
<evidence type="ECO:0000313" key="15">
    <source>
        <dbReference type="Proteomes" id="UP000078435"/>
    </source>
</evidence>
<evidence type="ECO:0000256" key="11">
    <source>
        <dbReference type="PROSITE-ProRule" id="PRU00473"/>
    </source>
</evidence>
<dbReference type="InterPro" id="IPR006665">
    <property type="entry name" value="OmpA-like"/>
</dbReference>
<dbReference type="PRINTS" id="PR01022">
    <property type="entry name" value="OUTRMMBRANEA"/>
</dbReference>
<keyword evidence="3" id="KW-0813">Transport</keyword>
<dbReference type="Gene3D" id="2.40.160.20">
    <property type="match status" value="1"/>
</dbReference>
<comment type="subcellular location">
    <subcellularLocation>
        <location evidence="1">Cell outer membrane</location>
        <topology evidence="1">Multi-pass membrane protein</topology>
    </subcellularLocation>
</comment>
<dbReference type="GO" id="GO:0006811">
    <property type="term" value="P:monoatomic ion transport"/>
    <property type="evidence" value="ECO:0007669"/>
    <property type="project" value="UniProtKB-KW"/>
</dbReference>
<dbReference type="Gene3D" id="3.30.1330.60">
    <property type="entry name" value="OmpA-like domain"/>
    <property type="match status" value="1"/>
</dbReference>
<evidence type="ECO:0000256" key="10">
    <source>
        <dbReference type="ARBA" id="ARBA00023237"/>
    </source>
</evidence>
<dbReference type="EMBL" id="JMGO02000002">
    <property type="protein sequence ID" value="KXU81544.1"/>
    <property type="molecule type" value="Genomic_DNA"/>
</dbReference>
<comment type="caution">
    <text evidence="14">The sequence shown here is derived from an EMBL/GenBank/DDBJ whole genome shotgun (WGS) entry which is preliminary data.</text>
</comment>
<dbReference type="GO" id="GO:0015288">
    <property type="term" value="F:porin activity"/>
    <property type="evidence" value="ECO:0007669"/>
    <property type="project" value="UniProtKB-KW"/>
</dbReference>
<dbReference type="AlphaFoldDB" id="A0A175VL99"/>
<dbReference type="Pfam" id="PF00691">
    <property type="entry name" value="OmpA"/>
    <property type="match status" value="1"/>
</dbReference>
<keyword evidence="4" id="KW-1134">Transmembrane beta strand</keyword>
<dbReference type="RefSeq" id="WP_061475523.1">
    <property type="nucleotide sequence ID" value="NZ_AP027939.1"/>
</dbReference>
<organism evidence="14 15">
    <name type="scientific">Aeromonas enteropelogenes</name>
    <name type="common">Aeromonas trota</name>
    <dbReference type="NCBI Taxonomy" id="29489"/>
    <lineage>
        <taxon>Bacteria</taxon>
        <taxon>Pseudomonadati</taxon>
        <taxon>Pseudomonadota</taxon>
        <taxon>Gammaproteobacteria</taxon>
        <taxon>Aeromonadales</taxon>
        <taxon>Aeromonadaceae</taxon>
        <taxon>Aeromonas</taxon>
    </lineage>
</organism>
<evidence type="ECO:0000256" key="8">
    <source>
        <dbReference type="ARBA" id="ARBA00023136"/>
    </source>
</evidence>
<dbReference type="InterPro" id="IPR006664">
    <property type="entry name" value="OMP_bac"/>
</dbReference>
<keyword evidence="7" id="KW-0626">Porin</keyword>
<keyword evidence="9" id="KW-1015">Disulfide bond</keyword>
<keyword evidence="12" id="KW-0732">Signal</keyword>
<comment type="similarity">
    <text evidence="2">Belongs to the outer membrane OOP (TC 1.B.6) superfamily. OmpA family.</text>
</comment>
<dbReference type="Pfam" id="PF01389">
    <property type="entry name" value="OmpA_membrane"/>
    <property type="match status" value="1"/>
</dbReference>
<keyword evidence="6" id="KW-0406">Ion transport</keyword>
<evidence type="ECO:0000259" key="13">
    <source>
        <dbReference type="PROSITE" id="PS51123"/>
    </source>
</evidence>
<dbReference type="InterPro" id="IPR050330">
    <property type="entry name" value="Bact_OuterMem_StrucFunc"/>
</dbReference>
<protein>
    <recommendedName>
        <fullName evidence="13">OmpA-like domain-containing protein</fullName>
    </recommendedName>
</protein>
<evidence type="ECO:0000256" key="1">
    <source>
        <dbReference type="ARBA" id="ARBA00004571"/>
    </source>
</evidence>
<evidence type="ECO:0000256" key="7">
    <source>
        <dbReference type="ARBA" id="ARBA00023114"/>
    </source>
</evidence>
<dbReference type="SUPFAM" id="SSF103088">
    <property type="entry name" value="OmpA-like"/>
    <property type="match status" value="1"/>
</dbReference>
<dbReference type="PANTHER" id="PTHR30329:SF21">
    <property type="entry name" value="LIPOPROTEIN YIAD-RELATED"/>
    <property type="match status" value="1"/>
</dbReference>
<dbReference type="InterPro" id="IPR036737">
    <property type="entry name" value="OmpA-like_sf"/>
</dbReference>
<evidence type="ECO:0000256" key="5">
    <source>
        <dbReference type="ARBA" id="ARBA00022692"/>
    </source>
</evidence>
<feature type="domain" description="OmpA-like" evidence="13">
    <location>
        <begin position="203"/>
        <end position="316"/>
    </location>
</feature>
<dbReference type="InterPro" id="IPR011250">
    <property type="entry name" value="OMP/PagP_B-barrel"/>
</dbReference>
<keyword evidence="10" id="KW-0998">Cell outer membrane</keyword>
<dbReference type="InterPro" id="IPR000498">
    <property type="entry name" value="OmpA-like_TM_dom"/>
</dbReference>